<dbReference type="EMBL" id="CAFZ01000114">
    <property type="protein sequence ID" value="CCA71327.1"/>
    <property type="molecule type" value="Genomic_DNA"/>
</dbReference>
<evidence type="ECO:0000313" key="2">
    <source>
        <dbReference type="EMBL" id="CCA71327.1"/>
    </source>
</evidence>
<dbReference type="STRING" id="1109443.G4TJ25"/>
<organism evidence="2 3">
    <name type="scientific">Serendipita indica (strain DSM 11827)</name>
    <name type="common">Root endophyte fungus</name>
    <name type="synonym">Piriformospora indica</name>
    <dbReference type="NCBI Taxonomy" id="1109443"/>
    <lineage>
        <taxon>Eukaryota</taxon>
        <taxon>Fungi</taxon>
        <taxon>Dikarya</taxon>
        <taxon>Basidiomycota</taxon>
        <taxon>Agaricomycotina</taxon>
        <taxon>Agaricomycetes</taxon>
        <taxon>Sebacinales</taxon>
        <taxon>Serendipitaceae</taxon>
        <taxon>Serendipita</taxon>
    </lineage>
</organism>
<keyword evidence="3" id="KW-1185">Reference proteome</keyword>
<proteinExistence type="predicted"/>
<dbReference type="PANTHER" id="PTHR38116:SF9">
    <property type="entry name" value="BZIP DOMAIN-CONTAINING PROTEIN"/>
    <property type="match status" value="1"/>
</dbReference>
<dbReference type="Pfam" id="PF11905">
    <property type="entry name" value="DUF3425"/>
    <property type="match status" value="1"/>
</dbReference>
<dbReference type="Proteomes" id="UP000007148">
    <property type="component" value="Unassembled WGS sequence"/>
</dbReference>
<gene>
    <name evidence="2" type="ORF">PIIN_05266</name>
</gene>
<dbReference type="AlphaFoldDB" id="G4TJ25"/>
<evidence type="ECO:0000256" key="1">
    <source>
        <dbReference type="SAM" id="MobiDB-lite"/>
    </source>
</evidence>
<dbReference type="InterPro" id="IPR021833">
    <property type="entry name" value="DUF3425"/>
</dbReference>
<feature type="compositionally biased region" description="Low complexity" evidence="1">
    <location>
        <begin position="167"/>
        <end position="197"/>
    </location>
</feature>
<reference evidence="2 3" key="1">
    <citation type="journal article" date="2011" name="PLoS Pathog.">
        <title>Endophytic Life Strategies Decoded by Genome and Transcriptome Analyses of the Mutualistic Root Symbiont Piriformospora indica.</title>
        <authorList>
            <person name="Zuccaro A."/>
            <person name="Lahrmann U."/>
            <person name="Guldener U."/>
            <person name="Langen G."/>
            <person name="Pfiffi S."/>
            <person name="Biedenkopf D."/>
            <person name="Wong P."/>
            <person name="Samans B."/>
            <person name="Grimm C."/>
            <person name="Basiewicz M."/>
            <person name="Murat C."/>
            <person name="Martin F."/>
            <person name="Kogel K.H."/>
        </authorList>
    </citation>
    <scope>NUCLEOTIDE SEQUENCE [LARGE SCALE GENOMIC DNA]</scope>
    <source>
        <strain evidence="2 3">DSM 11827</strain>
    </source>
</reference>
<dbReference type="eggNOG" id="ENOG502S26C">
    <property type="taxonomic scope" value="Eukaryota"/>
</dbReference>
<feature type="compositionally biased region" description="Polar residues" evidence="1">
    <location>
        <begin position="199"/>
        <end position="209"/>
    </location>
</feature>
<comment type="caution">
    <text evidence="2">The sequence shown here is derived from an EMBL/GenBank/DDBJ whole genome shotgun (WGS) entry which is preliminary data.</text>
</comment>
<evidence type="ECO:0000313" key="3">
    <source>
        <dbReference type="Proteomes" id="UP000007148"/>
    </source>
</evidence>
<sequence>MLQDLVRENQALRQLVRDLSGFIGEGIGGFLPKLGWDIQSFEDFKSKGELDTMGESYAWRKKNPNTPAPIVPTLVGQKRRIDEPTEARKKSKSNDNEELTLPRPIRLSTRPFSQHNHPIPADYASNAPGPSGPAYSSTRTTLPPPQPTINTSTPSGLSPYGGGGGSTPSSINNSNPLNSAAANTYPAYSAPSRPAPSDGSATPSIGTSNSHEDPLQVKKEEAGRLIHHHLSNYKRNPAYCLPASLRPTQIQRTIAHEFVIDGIVIPDIRDKMILYKGRFDLASAMHLMLSTSRIHSEDTMVHTNWEMSEEWFRQYGFLATASVLEVANKWRRERGDPEIPQSVLEAE</sequence>
<feature type="compositionally biased region" description="Basic and acidic residues" evidence="1">
    <location>
        <begin position="79"/>
        <end position="95"/>
    </location>
</feature>
<dbReference type="OrthoDB" id="2245989at2759"/>
<dbReference type="HOGENOM" id="CLU_042441_0_0_1"/>
<protein>
    <submittedName>
        <fullName evidence="2">Uncharacterized protein</fullName>
    </submittedName>
</protein>
<dbReference type="OMA" id="PKKNDAY"/>
<name>G4TJ25_SERID</name>
<dbReference type="InParanoid" id="G4TJ25"/>
<dbReference type="PANTHER" id="PTHR38116">
    <property type="entry name" value="CHROMOSOME 7, WHOLE GENOME SHOTGUN SEQUENCE"/>
    <property type="match status" value="1"/>
</dbReference>
<feature type="region of interest" description="Disordered" evidence="1">
    <location>
        <begin position="58"/>
        <end position="215"/>
    </location>
</feature>
<accession>G4TJ25</accession>